<evidence type="ECO:0000256" key="7">
    <source>
        <dbReference type="PROSITE-ProRule" id="PRU00283"/>
    </source>
</evidence>
<dbReference type="GeneTree" id="ENSGT00940000160597"/>
<dbReference type="InterPro" id="IPR027417">
    <property type="entry name" value="P-loop_NTPase"/>
</dbReference>
<dbReference type="Pfam" id="PF00225">
    <property type="entry name" value="Kinesin"/>
    <property type="match status" value="1"/>
</dbReference>
<evidence type="ECO:0000256" key="6">
    <source>
        <dbReference type="ARBA" id="ARBA00023212"/>
    </source>
</evidence>
<keyword evidence="6" id="KW-0963">Cytoplasm</keyword>
<evidence type="ECO:0000313" key="9">
    <source>
        <dbReference type="Ensembl" id="ENSLBEP00000034185.1"/>
    </source>
</evidence>
<dbReference type="PROSITE" id="PS50067">
    <property type="entry name" value="KINESIN_MOTOR_2"/>
    <property type="match status" value="1"/>
</dbReference>
<organism evidence="9 10">
    <name type="scientific">Labrus bergylta</name>
    <name type="common">ballan wrasse</name>
    <dbReference type="NCBI Taxonomy" id="56723"/>
    <lineage>
        <taxon>Eukaryota</taxon>
        <taxon>Metazoa</taxon>
        <taxon>Chordata</taxon>
        <taxon>Craniata</taxon>
        <taxon>Vertebrata</taxon>
        <taxon>Euteleostomi</taxon>
        <taxon>Actinopterygii</taxon>
        <taxon>Neopterygii</taxon>
        <taxon>Teleostei</taxon>
        <taxon>Neoteleostei</taxon>
        <taxon>Acanthomorphata</taxon>
        <taxon>Eupercaria</taxon>
        <taxon>Labriformes</taxon>
        <taxon>Labridae</taxon>
        <taxon>Labrus</taxon>
    </lineage>
</organism>
<keyword evidence="2 7" id="KW-0547">Nucleotide-binding</keyword>
<keyword evidence="10" id="KW-1185">Reference proteome</keyword>
<accession>A0A3Q3NI75</accession>
<dbReference type="GO" id="GO:0003777">
    <property type="term" value="F:microtubule motor activity"/>
    <property type="evidence" value="ECO:0007669"/>
    <property type="project" value="InterPro"/>
</dbReference>
<dbReference type="AlphaFoldDB" id="A0A3Q3NI75"/>
<dbReference type="PANTHER" id="PTHR47968:SF75">
    <property type="entry name" value="CENTROMERE-ASSOCIATED PROTEIN E"/>
    <property type="match status" value="1"/>
</dbReference>
<dbReference type="GO" id="GO:0005874">
    <property type="term" value="C:microtubule"/>
    <property type="evidence" value="ECO:0007669"/>
    <property type="project" value="TreeGrafter"/>
</dbReference>
<dbReference type="GO" id="GO:0005524">
    <property type="term" value="F:ATP binding"/>
    <property type="evidence" value="ECO:0007669"/>
    <property type="project" value="UniProtKB-UniRule"/>
</dbReference>
<dbReference type="SUPFAM" id="SSF52540">
    <property type="entry name" value="P-loop containing nucleoside triphosphate hydrolases"/>
    <property type="match status" value="1"/>
</dbReference>
<dbReference type="GO" id="GO:0008017">
    <property type="term" value="F:microtubule binding"/>
    <property type="evidence" value="ECO:0007669"/>
    <property type="project" value="InterPro"/>
</dbReference>
<dbReference type="InterPro" id="IPR036961">
    <property type="entry name" value="Kinesin_motor_dom_sf"/>
</dbReference>
<dbReference type="GO" id="GO:0000278">
    <property type="term" value="P:mitotic cell cycle"/>
    <property type="evidence" value="ECO:0007669"/>
    <property type="project" value="TreeGrafter"/>
</dbReference>
<dbReference type="InterPro" id="IPR001752">
    <property type="entry name" value="Kinesin_motor_dom"/>
</dbReference>
<sequence length="140" mass="15582">MTQESAVKVCVRVLTVKDSPPPLFTDRVFTAQETTNQLYQNIAKPLVVSTVEGYNGTIFAYGQTSSGKTFTMMGSNGTPGVIPLAVEDVFQTIKNEFLLRVSYMEIYNETVSDLLVDSWKRKPLEVRETINVRQSSACFG</sequence>
<keyword evidence="3 7" id="KW-0067">ATP-binding</keyword>
<feature type="binding site" evidence="7">
    <location>
        <begin position="62"/>
        <end position="69"/>
    </location>
    <ligand>
        <name>ATP</name>
        <dbReference type="ChEBI" id="CHEBI:30616"/>
    </ligand>
</feature>
<name>A0A3Q3NI75_9LABR</name>
<evidence type="ECO:0000256" key="5">
    <source>
        <dbReference type="ARBA" id="ARBA00023175"/>
    </source>
</evidence>
<evidence type="ECO:0000313" key="10">
    <source>
        <dbReference type="Proteomes" id="UP000261660"/>
    </source>
</evidence>
<keyword evidence="4" id="KW-0175">Coiled coil</keyword>
<dbReference type="Gene3D" id="3.40.850.10">
    <property type="entry name" value="Kinesin motor domain"/>
    <property type="match status" value="1"/>
</dbReference>
<keyword evidence="5 7" id="KW-0505">Motor protein</keyword>
<dbReference type="PANTHER" id="PTHR47968">
    <property type="entry name" value="CENTROMERE PROTEIN E"/>
    <property type="match status" value="1"/>
</dbReference>
<keyword evidence="6" id="KW-0206">Cytoskeleton</keyword>
<protein>
    <recommendedName>
        <fullName evidence="8">Kinesin motor domain-containing protein</fullName>
    </recommendedName>
</protein>
<comment type="subcellular location">
    <subcellularLocation>
        <location evidence="1">Cytoplasm</location>
        <location evidence="1">Cytoskeleton</location>
    </subcellularLocation>
</comment>
<proteinExistence type="inferred from homology"/>
<evidence type="ECO:0000259" key="8">
    <source>
        <dbReference type="PROSITE" id="PS50067"/>
    </source>
</evidence>
<comment type="similarity">
    <text evidence="7">Belongs to the TRAFAC class myosin-kinesin ATPase superfamily. Kinesin family.</text>
</comment>
<feature type="domain" description="Kinesin motor" evidence="8">
    <location>
        <begin position="1"/>
        <end position="140"/>
    </location>
</feature>
<dbReference type="InterPro" id="IPR027640">
    <property type="entry name" value="Kinesin-like_fam"/>
</dbReference>
<dbReference type="SMART" id="SM00129">
    <property type="entry name" value="KISc"/>
    <property type="match status" value="1"/>
</dbReference>
<dbReference type="GO" id="GO:0007018">
    <property type="term" value="P:microtubule-based movement"/>
    <property type="evidence" value="ECO:0007669"/>
    <property type="project" value="InterPro"/>
</dbReference>
<evidence type="ECO:0000256" key="2">
    <source>
        <dbReference type="ARBA" id="ARBA00022741"/>
    </source>
</evidence>
<dbReference type="Proteomes" id="UP000261660">
    <property type="component" value="Unplaced"/>
</dbReference>
<evidence type="ECO:0000256" key="1">
    <source>
        <dbReference type="ARBA" id="ARBA00004245"/>
    </source>
</evidence>
<evidence type="ECO:0000256" key="4">
    <source>
        <dbReference type="ARBA" id="ARBA00023054"/>
    </source>
</evidence>
<reference evidence="9" key="1">
    <citation type="submission" date="2025-08" db="UniProtKB">
        <authorList>
            <consortium name="Ensembl"/>
        </authorList>
    </citation>
    <scope>IDENTIFICATION</scope>
</reference>
<evidence type="ECO:0000256" key="3">
    <source>
        <dbReference type="ARBA" id="ARBA00022840"/>
    </source>
</evidence>
<reference evidence="9" key="2">
    <citation type="submission" date="2025-09" db="UniProtKB">
        <authorList>
            <consortium name="Ensembl"/>
        </authorList>
    </citation>
    <scope>IDENTIFICATION</scope>
</reference>
<dbReference type="Ensembl" id="ENSLBET00000035666.1">
    <property type="protein sequence ID" value="ENSLBEP00000034185.1"/>
    <property type="gene ID" value="ENSLBEG00000025675.1"/>
</dbReference>